<accession>A0A2M9HDV4</accession>
<sequence>MASAEELFLVVKVVDKATGAKSLVGVTSNVGDAALMIGKDHPEFKDANINFIGEREEFGAKRQLFNLPFDDTYLIYKVEAGAVLDPLLTK</sequence>
<name>A0A2M9HDV4_9BIFI</name>
<reference evidence="1 2" key="1">
    <citation type="submission" date="2017-10" db="EMBL/GenBank/DDBJ databases">
        <title>Draft genome sequences of strains TRE 1, TRE 9, TRE H and TRI 7, isolated from tamarins, belonging to four potential novel Bifidobacterium species.</title>
        <authorList>
            <person name="Mattarelli P."/>
            <person name="Modesto M."/>
            <person name="Puglisi E."/>
            <person name="Morelli L."/>
            <person name="Spezio C."/>
            <person name="Bonetti A."/>
            <person name="Sandri C."/>
        </authorList>
    </citation>
    <scope>NUCLEOTIDE SEQUENCE [LARGE SCALE GENOMIC DNA]</scope>
    <source>
        <strain evidence="2">TRI7</strain>
    </source>
</reference>
<dbReference type="EMBL" id="PEBK01000006">
    <property type="protein sequence ID" value="PJM74986.1"/>
    <property type="molecule type" value="Genomic_DNA"/>
</dbReference>
<dbReference type="Proteomes" id="UP000231451">
    <property type="component" value="Unassembled WGS sequence"/>
</dbReference>
<organism evidence="1 2">
    <name type="scientific">Bifidobacterium simiarum</name>
    <dbReference type="NCBI Taxonomy" id="2045441"/>
    <lineage>
        <taxon>Bacteria</taxon>
        <taxon>Bacillati</taxon>
        <taxon>Actinomycetota</taxon>
        <taxon>Actinomycetes</taxon>
        <taxon>Bifidobacteriales</taxon>
        <taxon>Bifidobacteriaceae</taxon>
        <taxon>Bifidobacterium</taxon>
    </lineage>
</organism>
<comment type="caution">
    <text evidence="1">The sequence shown here is derived from an EMBL/GenBank/DDBJ whole genome shotgun (WGS) entry which is preliminary data.</text>
</comment>
<keyword evidence="2" id="KW-1185">Reference proteome</keyword>
<dbReference type="OrthoDB" id="3233268at2"/>
<dbReference type="RefSeq" id="WP_100513184.1">
    <property type="nucleotide sequence ID" value="NZ_JAFEJQ010000012.1"/>
</dbReference>
<dbReference type="AlphaFoldDB" id="A0A2M9HDV4"/>
<protein>
    <submittedName>
        <fullName evidence="1">Uncharacterized protein</fullName>
    </submittedName>
</protein>
<proteinExistence type="predicted"/>
<evidence type="ECO:0000313" key="2">
    <source>
        <dbReference type="Proteomes" id="UP000231451"/>
    </source>
</evidence>
<gene>
    <name evidence="1" type="ORF">CSQ87_07085</name>
</gene>
<evidence type="ECO:0000313" key="1">
    <source>
        <dbReference type="EMBL" id="PJM74986.1"/>
    </source>
</evidence>